<evidence type="ECO:0000256" key="1">
    <source>
        <dbReference type="SAM" id="Phobius"/>
    </source>
</evidence>
<dbReference type="Proteomes" id="UP000198424">
    <property type="component" value="Unassembled WGS sequence"/>
</dbReference>
<sequence length="57" mass="6539">MGFLTIVTIVFTILKITNLITWSWWLVSSPILIPFGLVLTYLVLAGLLFMIKQLQEE</sequence>
<keyword evidence="1" id="KW-1133">Transmembrane helix</keyword>
<accession>A0ABX4CMM2</accession>
<comment type="caution">
    <text evidence="2">The sequence shown here is derived from an EMBL/GenBank/DDBJ whole genome shotgun (WGS) entry which is preliminary data.</text>
</comment>
<dbReference type="EMBL" id="MUGY01000002">
    <property type="protein sequence ID" value="OXA97942.1"/>
    <property type="molecule type" value="Genomic_DNA"/>
</dbReference>
<feature type="transmembrane region" description="Helical" evidence="1">
    <location>
        <begin position="31"/>
        <end position="51"/>
    </location>
</feature>
<evidence type="ECO:0008006" key="4">
    <source>
        <dbReference type="Google" id="ProtNLM"/>
    </source>
</evidence>
<name>A0ABX4CMM2_FLAHY</name>
<keyword evidence="3" id="KW-1185">Reference proteome</keyword>
<gene>
    <name evidence="2" type="ORF">B0A62_03250</name>
</gene>
<evidence type="ECO:0000313" key="2">
    <source>
        <dbReference type="EMBL" id="OXA97942.1"/>
    </source>
</evidence>
<keyword evidence="1" id="KW-0812">Transmembrane</keyword>
<proteinExistence type="predicted"/>
<evidence type="ECO:0000313" key="3">
    <source>
        <dbReference type="Proteomes" id="UP000198424"/>
    </source>
</evidence>
<protein>
    <recommendedName>
        <fullName evidence="4">Transmembrane Fragile-X-F protein</fullName>
    </recommendedName>
</protein>
<organism evidence="2 3">
    <name type="scientific">Flavobacterium hydatis</name>
    <name type="common">Cytophaga aquatilis</name>
    <dbReference type="NCBI Taxonomy" id="991"/>
    <lineage>
        <taxon>Bacteria</taxon>
        <taxon>Pseudomonadati</taxon>
        <taxon>Bacteroidota</taxon>
        <taxon>Flavobacteriia</taxon>
        <taxon>Flavobacteriales</taxon>
        <taxon>Flavobacteriaceae</taxon>
        <taxon>Flavobacterium</taxon>
    </lineage>
</organism>
<feature type="transmembrane region" description="Helical" evidence="1">
    <location>
        <begin position="7"/>
        <end position="25"/>
    </location>
</feature>
<keyword evidence="1" id="KW-0472">Membrane</keyword>
<reference evidence="2 3" key="1">
    <citation type="submission" date="2016-11" db="EMBL/GenBank/DDBJ databases">
        <title>Whole genomes of Flavobacteriaceae.</title>
        <authorList>
            <person name="Stine C."/>
            <person name="Li C."/>
            <person name="Tadesse D."/>
        </authorList>
    </citation>
    <scope>NUCLEOTIDE SEQUENCE [LARGE SCALE GENOMIC DNA]</scope>
    <source>
        <strain evidence="2 3">ATCC 29551</strain>
    </source>
</reference>